<dbReference type="GO" id="GO:0006355">
    <property type="term" value="P:regulation of DNA-templated transcription"/>
    <property type="evidence" value="ECO:0007669"/>
    <property type="project" value="InterPro"/>
</dbReference>
<feature type="domain" description="PAS" evidence="2">
    <location>
        <begin position="140"/>
        <end position="205"/>
    </location>
</feature>
<dbReference type="NCBIfam" id="TIGR00229">
    <property type="entry name" value="sensory_box"/>
    <property type="match status" value="2"/>
</dbReference>
<dbReference type="CDD" id="cd01948">
    <property type="entry name" value="EAL"/>
    <property type="match status" value="1"/>
</dbReference>
<evidence type="ECO:0000259" key="2">
    <source>
        <dbReference type="PROSITE" id="PS50112"/>
    </source>
</evidence>
<dbReference type="Pfam" id="PF00989">
    <property type="entry name" value="PAS"/>
    <property type="match status" value="1"/>
</dbReference>
<dbReference type="AlphaFoldDB" id="A0A419SRF9"/>
<keyword evidence="7" id="KW-1185">Reference proteome</keyword>
<evidence type="ECO:0000259" key="3">
    <source>
        <dbReference type="PROSITE" id="PS50113"/>
    </source>
</evidence>
<dbReference type="InterPro" id="IPR000160">
    <property type="entry name" value="GGDEF_dom"/>
</dbReference>
<dbReference type="SUPFAM" id="SSF141868">
    <property type="entry name" value="EAL domain-like"/>
    <property type="match status" value="1"/>
</dbReference>
<feature type="domain" description="PAC" evidence="3">
    <location>
        <begin position="214"/>
        <end position="266"/>
    </location>
</feature>
<sequence length="699" mass="80646">MLFEKDEKLKDVLRELADIKFALDQSSIVAITDHRGKILEVNEQFCKISQYDREELLGQDHRIVNSDYHSSDFFRDMWATIATGNIWRGEVKNKAKDGSFYWVDTTIVPFLDDDGRPYQYISLRNEITDRKRMEQELRRNEEKYRLITENSSDLISIIDGEANFQYVSPTHTIHLGHRLTELESGNLLQWVHPEDREIVSHGIQQMSVTKMMSSQLEFRVQKKSGNYIDVEARVSSILNETGYVLSFVLVMRDITDRKQSEQKIYHLAYHDTLTQLPNRRLFMDRIRKEVRYAKQFQSQLAIIFLDVDRFKQINDSWGHESGDLVLTEVGKRIKQSIRSNDLLARMGGDEFTVMLTNITDMKEAEQVAKRILDSFQKPIKIGKKKHTITCSLGISFFPSDGKSAEELIKRADMALYAVKDQGRNGYLFFDSEMEQRSLERILLEYELKKAIELEQFYMDYQPKVDLSTGCLVGMEALVRWKHPELGRIAPNKFIPVAEDTGLIVPLGEWIMRRGCEQAVEWQRAGYPPVKLSINLSVRQLFEPDLLPQIKAVLKDTGLEPQWLEFEVTESVFADLEDASIILQQIRALGIHISMDDFGTGYSSFSYLQHLPIDTLKIDPSFVRDIHLKKESQAIVKGILSIAETLNLNVIAEGIETIEQLTVLSEDGCSQGQGYLFSRPLSSQQFENYLQQMQCNKTNS</sequence>
<dbReference type="PROSITE" id="PS50883">
    <property type="entry name" value="EAL"/>
    <property type="match status" value="1"/>
</dbReference>
<organism evidence="6 7">
    <name type="scientific">Ammoniphilus oxalaticus</name>
    <dbReference type="NCBI Taxonomy" id="66863"/>
    <lineage>
        <taxon>Bacteria</taxon>
        <taxon>Bacillati</taxon>
        <taxon>Bacillota</taxon>
        <taxon>Bacilli</taxon>
        <taxon>Bacillales</taxon>
        <taxon>Paenibacillaceae</taxon>
        <taxon>Aneurinibacillus group</taxon>
        <taxon>Ammoniphilus</taxon>
    </lineage>
</organism>
<feature type="domain" description="PAC" evidence="3">
    <location>
        <begin position="87"/>
        <end position="139"/>
    </location>
</feature>
<evidence type="ECO:0000259" key="4">
    <source>
        <dbReference type="PROSITE" id="PS50883"/>
    </source>
</evidence>
<evidence type="ECO:0000259" key="5">
    <source>
        <dbReference type="PROSITE" id="PS50887"/>
    </source>
</evidence>
<dbReference type="Gene3D" id="3.30.450.20">
    <property type="entry name" value="PAS domain"/>
    <property type="match status" value="2"/>
</dbReference>
<dbReference type="InterPro" id="IPR035919">
    <property type="entry name" value="EAL_sf"/>
</dbReference>
<dbReference type="Pfam" id="PF13426">
    <property type="entry name" value="PAS_9"/>
    <property type="match status" value="1"/>
</dbReference>
<dbReference type="PANTHER" id="PTHR44757">
    <property type="entry name" value="DIGUANYLATE CYCLASE DGCP"/>
    <property type="match status" value="1"/>
</dbReference>
<dbReference type="InterPro" id="IPR012226">
    <property type="entry name" value="Diguanyl_cyclase/Pdiesterase"/>
</dbReference>
<dbReference type="InterPro" id="IPR000700">
    <property type="entry name" value="PAS-assoc_C"/>
</dbReference>
<feature type="domain" description="GGDEF" evidence="5">
    <location>
        <begin position="298"/>
        <end position="431"/>
    </location>
</feature>
<feature type="domain" description="PAS" evidence="2">
    <location>
        <begin position="15"/>
        <end position="72"/>
    </location>
</feature>
<dbReference type="Gene3D" id="3.20.20.450">
    <property type="entry name" value="EAL domain"/>
    <property type="match status" value="1"/>
</dbReference>
<feature type="domain" description="EAL" evidence="4">
    <location>
        <begin position="440"/>
        <end position="693"/>
    </location>
</feature>
<evidence type="ECO:0000313" key="7">
    <source>
        <dbReference type="Proteomes" id="UP000284219"/>
    </source>
</evidence>
<dbReference type="InterPro" id="IPR029787">
    <property type="entry name" value="Nucleotide_cyclase"/>
</dbReference>
<dbReference type="Proteomes" id="UP000284219">
    <property type="component" value="Unassembled WGS sequence"/>
</dbReference>
<dbReference type="Gene3D" id="3.30.70.270">
    <property type="match status" value="1"/>
</dbReference>
<dbReference type="Pfam" id="PF00990">
    <property type="entry name" value="GGDEF"/>
    <property type="match status" value="1"/>
</dbReference>
<name>A0A419SRF9_9BACL</name>
<dbReference type="PROSITE" id="PS50113">
    <property type="entry name" value="PAC"/>
    <property type="match status" value="2"/>
</dbReference>
<dbReference type="SUPFAM" id="SSF55785">
    <property type="entry name" value="PYP-like sensor domain (PAS domain)"/>
    <property type="match status" value="2"/>
</dbReference>
<dbReference type="SMART" id="SM00091">
    <property type="entry name" value="PAS"/>
    <property type="match status" value="2"/>
</dbReference>
<protein>
    <submittedName>
        <fullName evidence="6">PAS domain S-box protein</fullName>
    </submittedName>
</protein>
<reference evidence="6 7" key="1">
    <citation type="submission" date="2016-08" db="EMBL/GenBank/DDBJ databases">
        <title>Novel Firmicute Genomes.</title>
        <authorList>
            <person name="Poppleton D.I."/>
            <person name="Gribaldo S."/>
        </authorList>
    </citation>
    <scope>NUCLEOTIDE SEQUENCE [LARGE SCALE GENOMIC DNA]</scope>
    <source>
        <strain evidence="6 7">RAOx-1</strain>
    </source>
</reference>
<dbReference type="EMBL" id="MCHY01000001">
    <property type="protein sequence ID" value="RKD27136.1"/>
    <property type="molecule type" value="Genomic_DNA"/>
</dbReference>
<dbReference type="PANTHER" id="PTHR44757:SF2">
    <property type="entry name" value="BIOFILM ARCHITECTURE MAINTENANCE PROTEIN MBAA"/>
    <property type="match status" value="1"/>
</dbReference>
<dbReference type="Pfam" id="PF00563">
    <property type="entry name" value="EAL"/>
    <property type="match status" value="1"/>
</dbReference>
<comment type="caution">
    <text evidence="6">The sequence shown here is derived from an EMBL/GenBank/DDBJ whole genome shotgun (WGS) entry which is preliminary data.</text>
</comment>
<dbReference type="SMART" id="SM00086">
    <property type="entry name" value="PAC"/>
    <property type="match status" value="2"/>
</dbReference>
<dbReference type="InterPro" id="IPR013767">
    <property type="entry name" value="PAS_fold"/>
</dbReference>
<dbReference type="PROSITE" id="PS50112">
    <property type="entry name" value="PAS"/>
    <property type="match status" value="2"/>
</dbReference>
<dbReference type="FunFam" id="3.30.70.270:FF:000001">
    <property type="entry name" value="Diguanylate cyclase domain protein"/>
    <property type="match status" value="1"/>
</dbReference>
<gene>
    <name evidence="6" type="ORF">BEP19_00680</name>
</gene>
<dbReference type="InterPro" id="IPR000014">
    <property type="entry name" value="PAS"/>
</dbReference>
<dbReference type="CDD" id="cd00130">
    <property type="entry name" value="PAS"/>
    <property type="match status" value="2"/>
</dbReference>
<dbReference type="PIRSF" id="PIRSF005925">
    <property type="entry name" value="Dos"/>
    <property type="match status" value="1"/>
</dbReference>
<proteinExistence type="predicted"/>
<keyword evidence="1" id="KW-0175">Coiled coil</keyword>
<dbReference type="InterPro" id="IPR001610">
    <property type="entry name" value="PAC"/>
</dbReference>
<dbReference type="InterPro" id="IPR052155">
    <property type="entry name" value="Biofilm_reg_signaling"/>
</dbReference>
<evidence type="ECO:0000256" key="1">
    <source>
        <dbReference type="SAM" id="Coils"/>
    </source>
</evidence>
<dbReference type="PROSITE" id="PS50887">
    <property type="entry name" value="GGDEF"/>
    <property type="match status" value="1"/>
</dbReference>
<accession>A0A419SRF9</accession>
<dbReference type="InterPro" id="IPR001633">
    <property type="entry name" value="EAL_dom"/>
</dbReference>
<dbReference type="InterPro" id="IPR035965">
    <property type="entry name" value="PAS-like_dom_sf"/>
</dbReference>
<dbReference type="SMART" id="SM00052">
    <property type="entry name" value="EAL"/>
    <property type="match status" value="1"/>
</dbReference>
<dbReference type="CDD" id="cd01949">
    <property type="entry name" value="GGDEF"/>
    <property type="match status" value="1"/>
</dbReference>
<dbReference type="SMART" id="SM00267">
    <property type="entry name" value="GGDEF"/>
    <property type="match status" value="1"/>
</dbReference>
<dbReference type="SUPFAM" id="SSF55073">
    <property type="entry name" value="Nucleotide cyclase"/>
    <property type="match status" value="1"/>
</dbReference>
<feature type="coiled-coil region" evidence="1">
    <location>
        <begin position="123"/>
        <end position="150"/>
    </location>
</feature>
<evidence type="ECO:0000313" key="6">
    <source>
        <dbReference type="EMBL" id="RKD27136.1"/>
    </source>
</evidence>
<dbReference type="NCBIfam" id="TIGR00254">
    <property type="entry name" value="GGDEF"/>
    <property type="match status" value="1"/>
</dbReference>
<dbReference type="InterPro" id="IPR043128">
    <property type="entry name" value="Rev_trsase/Diguanyl_cyclase"/>
</dbReference>